<accession>A0A2V1GYE7</accession>
<dbReference type="Gene3D" id="3.90.70.20">
    <property type="match status" value="1"/>
</dbReference>
<proteinExistence type="predicted"/>
<dbReference type="EMBL" id="QDDL01000002">
    <property type="protein sequence ID" value="PVZ70357.1"/>
    <property type="molecule type" value="Genomic_DNA"/>
</dbReference>
<reference evidence="1 2" key="1">
    <citation type="submission" date="2018-04" db="EMBL/GenBank/DDBJ databases">
        <title>Thalassorhabdus spongiae gen. nov., sp. nov., isolated from a marine sponge in South-West Iceland.</title>
        <authorList>
            <person name="Knobloch S."/>
            <person name="Daussin A."/>
            <person name="Johannsson R."/>
            <person name="Marteinsson V.T."/>
        </authorList>
    </citation>
    <scope>NUCLEOTIDE SEQUENCE [LARGE SCALE GENOMIC DNA]</scope>
    <source>
        <strain evidence="1 2">Hp12</strain>
    </source>
</reference>
<gene>
    <name evidence="1" type="ORF">DC094_07115</name>
</gene>
<evidence type="ECO:0008006" key="3">
    <source>
        <dbReference type="Google" id="ProtNLM"/>
    </source>
</evidence>
<organism evidence="1 2">
    <name type="scientific">Pelagibaculum spongiae</name>
    <dbReference type="NCBI Taxonomy" id="2080658"/>
    <lineage>
        <taxon>Bacteria</taxon>
        <taxon>Pseudomonadati</taxon>
        <taxon>Pseudomonadota</taxon>
        <taxon>Gammaproteobacteria</taxon>
        <taxon>Oceanospirillales</taxon>
        <taxon>Pelagibaculum</taxon>
    </lineage>
</organism>
<dbReference type="OrthoDB" id="5653788at2"/>
<dbReference type="RefSeq" id="WP_116686429.1">
    <property type="nucleotide sequence ID" value="NZ_CAWNYD010000002.1"/>
</dbReference>
<dbReference type="AlphaFoldDB" id="A0A2V1GYE7"/>
<evidence type="ECO:0000313" key="1">
    <source>
        <dbReference type="EMBL" id="PVZ70357.1"/>
    </source>
</evidence>
<name>A0A2V1GYE7_9GAMM</name>
<keyword evidence="2" id="KW-1185">Reference proteome</keyword>
<sequence length="197" mass="22816">MLAGNDQLLSSEERKYHVISQAHLIHHAQADSRIILLDKTSSATMASVFFFELYFSAKIFSLEVSRPPANKGNLIYAHIPFRQLENSNSLAETIIHHLNSSKSTAIILNLWFYIKNGDSIAHTTAIYRHKELQSEEKTTYVFFDSNLGEYHLNEKELPLFFMWFYFQYNYENLIFQIYPVSLKNTAKPKIPGTSNTK</sequence>
<comment type="caution">
    <text evidence="1">The sequence shown here is derived from an EMBL/GenBank/DDBJ whole genome shotgun (WGS) entry which is preliminary data.</text>
</comment>
<dbReference type="Proteomes" id="UP000244906">
    <property type="component" value="Unassembled WGS sequence"/>
</dbReference>
<protein>
    <recommendedName>
        <fullName evidence="3">Peptidase C58 YopT-type domain-containing protein</fullName>
    </recommendedName>
</protein>
<evidence type="ECO:0000313" key="2">
    <source>
        <dbReference type="Proteomes" id="UP000244906"/>
    </source>
</evidence>